<dbReference type="PANTHER" id="PTHR38477:SF1">
    <property type="entry name" value="MUREIN L,D-TRANSPEPTIDASE CATALYTIC DOMAIN FAMILY PROTEIN"/>
    <property type="match status" value="1"/>
</dbReference>
<dbReference type="EMBL" id="WIOL01000001">
    <property type="protein sequence ID" value="MQT16371.1"/>
    <property type="molecule type" value="Genomic_DNA"/>
</dbReference>
<accession>A0A7C9GQC3</accession>
<comment type="caution">
    <text evidence="1">The sequence shown here is derived from an EMBL/GenBank/DDBJ whole genome shotgun (WGS) entry which is preliminary data.</text>
</comment>
<dbReference type="InterPro" id="IPR006311">
    <property type="entry name" value="TAT_signal"/>
</dbReference>
<sequence length="202" mass="21260">MKNESSIGRRGFIGGLIAGAAVLAVPARAASATPVDARLLARAMAAFGRHRAAVQKADLIAIADYSRPSRDRRFHLVDMASGATVSMLVAHGRGSDPAHSGWLQQFSNADGSYASCAGAFITGGEYVGKHGRSMRLQGLDPTNDNALDRAIVIHTAPYVSEAMARDMGKLGRSQGCFTLTGADLQQVLARLGGGRFLYSDKV</sequence>
<organism evidence="1 2">
    <name type="scientific">Sandarakinorhabdus fusca</name>
    <dbReference type="NCBI Taxonomy" id="1439888"/>
    <lineage>
        <taxon>Bacteria</taxon>
        <taxon>Pseudomonadati</taxon>
        <taxon>Pseudomonadota</taxon>
        <taxon>Alphaproteobacteria</taxon>
        <taxon>Sphingomonadales</taxon>
        <taxon>Sphingosinicellaceae</taxon>
        <taxon>Sandarakinorhabdus</taxon>
    </lineage>
</organism>
<dbReference type="OrthoDB" id="9815195at2"/>
<dbReference type="RefSeq" id="WP_152576772.1">
    <property type="nucleotide sequence ID" value="NZ_JAATJI010000001.1"/>
</dbReference>
<protein>
    <submittedName>
        <fullName evidence="1">Twin-arginine translocation pathway signal protein</fullName>
    </submittedName>
</protein>
<proteinExistence type="predicted"/>
<dbReference type="PANTHER" id="PTHR38477">
    <property type="entry name" value="HYPOTHETICAL EXPORTED PROTEIN"/>
    <property type="match status" value="1"/>
</dbReference>
<dbReference type="PROSITE" id="PS51318">
    <property type="entry name" value="TAT"/>
    <property type="match status" value="1"/>
</dbReference>
<dbReference type="InterPro" id="IPR032676">
    <property type="entry name" value="YkuD_2"/>
</dbReference>
<gene>
    <name evidence="1" type="ORF">F3168_03755</name>
</gene>
<dbReference type="Pfam" id="PF13645">
    <property type="entry name" value="YkuD_2"/>
    <property type="match status" value="1"/>
</dbReference>
<evidence type="ECO:0000313" key="1">
    <source>
        <dbReference type="EMBL" id="MQT16371.1"/>
    </source>
</evidence>
<reference evidence="1 2" key="1">
    <citation type="submission" date="2019-09" db="EMBL/GenBank/DDBJ databases">
        <title>Polymorphobacter sp. isolated from a lake in China.</title>
        <authorList>
            <person name="Liu Z."/>
        </authorList>
    </citation>
    <scope>NUCLEOTIDE SEQUENCE [LARGE SCALE GENOMIC DNA]</scope>
    <source>
        <strain evidence="1 2">D40P</strain>
    </source>
</reference>
<evidence type="ECO:0000313" key="2">
    <source>
        <dbReference type="Proteomes" id="UP000481327"/>
    </source>
</evidence>
<name>A0A7C9GQC3_9SPHN</name>
<keyword evidence="2" id="KW-1185">Reference proteome</keyword>
<dbReference type="Proteomes" id="UP000481327">
    <property type="component" value="Unassembled WGS sequence"/>
</dbReference>
<dbReference type="AlphaFoldDB" id="A0A7C9GQC3"/>